<sequence>MTSSKDVVFPRVVDSKVSTACKMPVQQYIDVITPFFQFIGDVSRNILLDFSSVTMGHIKPECTDESGSFIDAIVLDNDITPSAKETTFSVPDPTLLECPRNISEGMVSRSSISSRT</sequence>
<protein>
    <submittedName>
        <fullName evidence="1">Uncharacterized protein</fullName>
    </submittedName>
</protein>
<dbReference type="AlphaFoldDB" id="A0A4Y2P773"/>
<reference evidence="1 2" key="1">
    <citation type="journal article" date="2019" name="Sci. Rep.">
        <title>Orb-weaving spider Araneus ventricosus genome elucidates the spidroin gene catalogue.</title>
        <authorList>
            <person name="Kono N."/>
            <person name="Nakamura H."/>
            <person name="Ohtoshi R."/>
            <person name="Moran D.A.P."/>
            <person name="Shinohara A."/>
            <person name="Yoshida Y."/>
            <person name="Fujiwara M."/>
            <person name="Mori M."/>
            <person name="Tomita M."/>
            <person name="Arakawa K."/>
        </authorList>
    </citation>
    <scope>NUCLEOTIDE SEQUENCE [LARGE SCALE GENOMIC DNA]</scope>
</reference>
<dbReference type="EMBL" id="BGPR01010428">
    <property type="protein sequence ID" value="GBN46107.1"/>
    <property type="molecule type" value="Genomic_DNA"/>
</dbReference>
<keyword evidence="2" id="KW-1185">Reference proteome</keyword>
<evidence type="ECO:0000313" key="1">
    <source>
        <dbReference type="EMBL" id="GBN46107.1"/>
    </source>
</evidence>
<comment type="caution">
    <text evidence="1">The sequence shown here is derived from an EMBL/GenBank/DDBJ whole genome shotgun (WGS) entry which is preliminary data.</text>
</comment>
<name>A0A4Y2P773_ARAVE</name>
<accession>A0A4Y2P773</accession>
<feature type="non-terminal residue" evidence="1">
    <location>
        <position position="116"/>
    </location>
</feature>
<dbReference type="Proteomes" id="UP000499080">
    <property type="component" value="Unassembled WGS sequence"/>
</dbReference>
<proteinExistence type="predicted"/>
<organism evidence="1 2">
    <name type="scientific">Araneus ventricosus</name>
    <name type="common">Orbweaver spider</name>
    <name type="synonym">Epeira ventricosa</name>
    <dbReference type="NCBI Taxonomy" id="182803"/>
    <lineage>
        <taxon>Eukaryota</taxon>
        <taxon>Metazoa</taxon>
        <taxon>Ecdysozoa</taxon>
        <taxon>Arthropoda</taxon>
        <taxon>Chelicerata</taxon>
        <taxon>Arachnida</taxon>
        <taxon>Araneae</taxon>
        <taxon>Araneomorphae</taxon>
        <taxon>Entelegynae</taxon>
        <taxon>Araneoidea</taxon>
        <taxon>Araneidae</taxon>
        <taxon>Araneus</taxon>
    </lineage>
</organism>
<gene>
    <name evidence="1" type="ORF">AVEN_228596_1</name>
</gene>
<evidence type="ECO:0000313" key="2">
    <source>
        <dbReference type="Proteomes" id="UP000499080"/>
    </source>
</evidence>